<dbReference type="PANTHER" id="PTHR36109:SF2">
    <property type="entry name" value="MEMBRANE PROTEIN"/>
    <property type="match status" value="1"/>
</dbReference>
<keyword evidence="1" id="KW-0472">Membrane</keyword>
<dbReference type="AlphaFoldDB" id="F1TCH3"/>
<dbReference type="Proteomes" id="UP000003860">
    <property type="component" value="Unassembled WGS sequence"/>
</dbReference>
<evidence type="ECO:0000313" key="2">
    <source>
        <dbReference type="EMBL" id="EGD47690.1"/>
    </source>
</evidence>
<reference evidence="2" key="2">
    <citation type="submission" date="2011-01" db="EMBL/GenBank/DDBJ databases">
        <title>The Non-contiguous Finished genome of Clostridium papyrosolvens.</title>
        <authorList>
            <person name="Lucas S."/>
            <person name="Copeland A."/>
            <person name="Lapidus A."/>
            <person name="Cheng J.-F."/>
            <person name="Goodwin L."/>
            <person name="Pitluck S."/>
            <person name="Misra M."/>
            <person name="Chertkov O."/>
            <person name="Detter J.C."/>
            <person name="Han C."/>
            <person name="Tapia R."/>
            <person name="Land M."/>
            <person name="Hauser L."/>
            <person name="Kyrpides N."/>
            <person name="Ivanova N."/>
            <person name="Pagani I."/>
            <person name="Mouttaki H."/>
            <person name="He Z."/>
            <person name="Zhou J."/>
            <person name="Hemme C.L."/>
            <person name="Woyke T."/>
        </authorList>
    </citation>
    <scope>NUCLEOTIDE SEQUENCE [LARGE SCALE GENOMIC DNA]</scope>
    <source>
        <strain evidence="2">DSM 2782</strain>
    </source>
</reference>
<feature type="transmembrane region" description="Helical" evidence="1">
    <location>
        <begin position="77"/>
        <end position="98"/>
    </location>
</feature>
<dbReference type="PANTHER" id="PTHR36109">
    <property type="entry name" value="MEMBRANE PROTEIN-RELATED"/>
    <property type="match status" value="1"/>
</dbReference>
<keyword evidence="1" id="KW-0812">Transmembrane</keyword>
<keyword evidence="1" id="KW-1133">Transmembrane helix</keyword>
<reference evidence="2" key="1">
    <citation type="submission" date="2009-07" db="EMBL/GenBank/DDBJ databases">
        <authorList>
            <consortium name="US DOE Joint Genome Institute (JGI-PGF)"/>
            <person name="Lucas S."/>
            <person name="Copeland A."/>
            <person name="Lapidus A."/>
            <person name="Glavina del Rio T."/>
            <person name="Tice H."/>
            <person name="Bruce D."/>
            <person name="Goodwin L."/>
            <person name="Pitluck S."/>
            <person name="Larimer F."/>
            <person name="Land M.L."/>
            <person name="Mouttaki H."/>
            <person name="He Z."/>
            <person name="Zhou J."/>
            <person name="Hemme C.L."/>
        </authorList>
    </citation>
    <scope>NUCLEOTIDE SEQUENCE [LARGE SCALE GENOMIC DNA]</scope>
    <source>
        <strain evidence="2">DSM 2782</strain>
    </source>
</reference>
<dbReference type="STRING" id="588581.Cpap_2093"/>
<evidence type="ECO:0000256" key="1">
    <source>
        <dbReference type="SAM" id="Phobius"/>
    </source>
</evidence>
<sequence length="178" mass="18923">MAKTVVAIFEAYANAEKAAHEIREKGLRTDNISIITKTGSNINSYKATDGGNIEISEKNNNPFIRPGSLSVRISDGIVTGGIVGGIAGILIGGVSMFIQGLGFVAAAGPIGGLFMGLLLGGLIGGFLDFKIPRNKKKKFEKLISNGNALFSMMTDEERSEDILEILKNNGALMVEKYQ</sequence>
<dbReference type="InterPro" id="IPR052948">
    <property type="entry name" value="Low_temp-induced_all0457"/>
</dbReference>
<dbReference type="OrthoDB" id="514402at2"/>
<feature type="transmembrane region" description="Helical" evidence="1">
    <location>
        <begin position="110"/>
        <end position="129"/>
    </location>
</feature>
<proteinExistence type="predicted"/>
<protein>
    <recommendedName>
        <fullName evidence="4">General stress protein 17M-like domain-containing protein</fullName>
    </recommendedName>
</protein>
<gene>
    <name evidence="2" type="ORF">Cpap_2093</name>
</gene>
<dbReference type="eggNOG" id="COG3861">
    <property type="taxonomic scope" value="Bacteria"/>
</dbReference>
<dbReference type="EMBL" id="ACXX02000006">
    <property type="protein sequence ID" value="EGD47690.1"/>
    <property type="molecule type" value="Genomic_DNA"/>
</dbReference>
<evidence type="ECO:0000313" key="3">
    <source>
        <dbReference type="Proteomes" id="UP000003860"/>
    </source>
</evidence>
<accession>F1TCH3</accession>
<evidence type="ECO:0008006" key="4">
    <source>
        <dbReference type="Google" id="ProtNLM"/>
    </source>
</evidence>
<keyword evidence="3" id="KW-1185">Reference proteome</keyword>
<organism evidence="2 3">
    <name type="scientific">Ruminiclostridium papyrosolvens DSM 2782</name>
    <dbReference type="NCBI Taxonomy" id="588581"/>
    <lineage>
        <taxon>Bacteria</taxon>
        <taxon>Bacillati</taxon>
        <taxon>Bacillota</taxon>
        <taxon>Clostridia</taxon>
        <taxon>Eubacteriales</taxon>
        <taxon>Oscillospiraceae</taxon>
        <taxon>Ruminiclostridium</taxon>
    </lineage>
</organism>
<name>F1TCH3_9FIRM</name>
<comment type="caution">
    <text evidence="2">The sequence shown here is derived from an EMBL/GenBank/DDBJ whole genome shotgun (WGS) entry which is preliminary data.</text>
</comment>